<feature type="region of interest" description="Disordered" evidence="1">
    <location>
        <begin position="1"/>
        <end position="20"/>
    </location>
</feature>
<dbReference type="PROSITE" id="PS51885">
    <property type="entry name" value="NEPRILYSIN"/>
    <property type="match status" value="1"/>
</dbReference>
<dbReference type="Gene3D" id="3.40.390.10">
    <property type="entry name" value="Collagenase (Catalytic Domain)"/>
    <property type="match status" value="1"/>
</dbReference>
<organism evidence="3 4">
    <name type="scientific">Amblyomma americanum</name>
    <name type="common">Lone star tick</name>
    <dbReference type="NCBI Taxonomy" id="6943"/>
    <lineage>
        <taxon>Eukaryota</taxon>
        <taxon>Metazoa</taxon>
        <taxon>Ecdysozoa</taxon>
        <taxon>Arthropoda</taxon>
        <taxon>Chelicerata</taxon>
        <taxon>Arachnida</taxon>
        <taxon>Acari</taxon>
        <taxon>Parasitiformes</taxon>
        <taxon>Ixodida</taxon>
        <taxon>Ixodoidea</taxon>
        <taxon>Ixodidae</taxon>
        <taxon>Amblyomminae</taxon>
        <taxon>Amblyomma</taxon>
    </lineage>
</organism>
<evidence type="ECO:0008006" key="5">
    <source>
        <dbReference type="Google" id="ProtNLM"/>
    </source>
</evidence>
<keyword evidence="4" id="KW-1185">Reference proteome</keyword>
<evidence type="ECO:0000256" key="2">
    <source>
        <dbReference type="SAM" id="Phobius"/>
    </source>
</evidence>
<name>A0AAQ4EKH7_AMBAM</name>
<keyword evidence="2" id="KW-1133">Transmembrane helix</keyword>
<reference evidence="3 4" key="1">
    <citation type="journal article" date="2023" name="Arcadia Sci">
        <title>De novo assembly of a long-read Amblyomma americanum tick genome.</title>
        <authorList>
            <person name="Chou S."/>
            <person name="Poskanzer K.E."/>
            <person name="Rollins M."/>
            <person name="Thuy-Boun P.S."/>
        </authorList>
    </citation>
    <scope>NUCLEOTIDE SEQUENCE [LARGE SCALE GENOMIC DNA]</scope>
    <source>
        <strain evidence="3">F_SG_1</strain>
        <tissue evidence="3">Salivary glands</tissue>
    </source>
</reference>
<dbReference type="GO" id="GO:0006508">
    <property type="term" value="P:proteolysis"/>
    <property type="evidence" value="ECO:0007669"/>
    <property type="project" value="InterPro"/>
</dbReference>
<dbReference type="GO" id="GO:0004222">
    <property type="term" value="F:metalloendopeptidase activity"/>
    <property type="evidence" value="ECO:0007669"/>
    <property type="project" value="InterPro"/>
</dbReference>
<gene>
    <name evidence="3" type="ORF">V5799_010512</name>
</gene>
<dbReference type="SUPFAM" id="SSF55486">
    <property type="entry name" value="Metalloproteases ('zincins'), catalytic domain"/>
    <property type="match status" value="1"/>
</dbReference>
<dbReference type="InterPro" id="IPR024079">
    <property type="entry name" value="MetalloPept_cat_dom_sf"/>
</dbReference>
<keyword evidence="2" id="KW-0812">Transmembrane</keyword>
<dbReference type="InterPro" id="IPR000718">
    <property type="entry name" value="Peptidase_M13"/>
</dbReference>
<dbReference type="InterPro" id="IPR042089">
    <property type="entry name" value="Peptidase_M13_dom_2"/>
</dbReference>
<feature type="transmembrane region" description="Helical" evidence="2">
    <location>
        <begin position="72"/>
        <end position="95"/>
    </location>
</feature>
<dbReference type="EMBL" id="JARKHS020014783">
    <property type="protein sequence ID" value="KAK8774953.1"/>
    <property type="molecule type" value="Genomic_DNA"/>
</dbReference>
<evidence type="ECO:0000313" key="3">
    <source>
        <dbReference type="EMBL" id="KAK8774953.1"/>
    </source>
</evidence>
<proteinExistence type="predicted"/>
<evidence type="ECO:0000313" key="4">
    <source>
        <dbReference type="Proteomes" id="UP001321473"/>
    </source>
</evidence>
<comment type="caution">
    <text evidence="3">The sequence shown here is derived from an EMBL/GenBank/DDBJ whole genome shotgun (WGS) entry which is preliminary data.</text>
</comment>
<accession>A0AAQ4EKH7</accession>
<feature type="compositionally biased region" description="Basic residues" evidence="1">
    <location>
        <begin position="1"/>
        <end position="13"/>
    </location>
</feature>
<sequence length="253" mass="28560">MAKGRSKKGRRPMFHPGEEGLVKPGAAARVFRFAPHLLEGQVFLGKEDILQLLGNVRNVEAVRQSRGISRQAIVITAMAAIFVVLFFAASIYGIYLSGQYREWYDCYTTECREAAAYLKEHLLESVDPCNDFYDYVCHSWSHHRAFALSFIEDLKDAFWSSVNRSLLDAGRRPAADANGVHLLHAVYASCYRFMTTRRSVPDQVRDVFERTDAARWVSGSSAQELISQMIHLAISRGIITVFELTFTKVRTAG</sequence>
<protein>
    <recommendedName>
        <fullName evidence="5">Peptidase M13 N-terminal domain-containing protein</fullName>
    </recommendedName>
</protein>
<keyword evidence="2" id="KW-0472">Membrane</keyword>
<evidence type="ECO:0000256" key="1">
    <source>
        <dbReference type="SAM" id="MobiDB-lite"/>
    </source>
</evidence>
<dbReference type="AlphaFoldDB" id="A0AAQ4EKH7"/>
<dbReference type="Proteomes" id="UP001321473">
    <property type="component" value="Unassembled WGS sequence"/>
</dbReference>
<dbReference type="Gene3D" id="1.10.1380.10">
    <property type="entry name" value="Neutral endopeptidase , domain2"/>
    <property type="match status" value="1"/>
</dbReference>